<keyword evidence="2" id="KW-1185">Reference proteome</keyword>
<sequence>MVYDEWDVGSARDLVLDDWFTRQLVPAPGHVHQRGVLVLLGGRGSGKSGVLTRFEERAANTHAVRVDCEQLPESVRNPVDVLARIVFGLSATVPALPPLQLPAYATLRLALAVRTDRADREAALGELSAALDDGRGREQSLDLFVSLAEKLGSVAGMPTLGLAALPFLSEGLKRWQRHRIRRALLRHVDAPASPEDFLVGLGHGFQHGDDQQRRRAQEVLTRAFLDDLRRAYGTGRGSELRTLRSLLLLDNADDERGQAFLETLRAARRHGPPDGDPLVVVATARERPRLVEPLNVPAGRLLTCWSSQIVEPGPARTGGVDAEEERFEPLEVRGKPHLRVAQLRTLNRAEVAEQCRPLVDRLPATAGVDRPADWLGRIVHDLTGGHPFATAETLRELLQFDDQVPVVTRLRKLYSLTRDRSSVAEAAYRRMFGDVPNAVRAPLPRVAAAAVPVQALAADALWGRGSHQLFQVTELIGDELRCDVQAVDGGDILLLPPIARRHLLQRLAQSDTGAEAGTWTGAHRRLRDSVRDRDAAYHQLALGDVPAATRYLHDLLEQVKDGRAGMPRWCRALSWVQRAPHPRLCTPGDGREEYEAGVARLGNRV</sequence>
<reference evidence="1" key="1">
    <citation type="submission" date="2020-01" db="EMBL/GenBank/DDBJ databases">
        <title>Whole-genome analyses of novel actinobacteria.</title>
        <authorList>
            <person name="Sahin N."/>
        </authorList>
    </citation>
    <scope>NUCLEOTIDE SEQUENCE</scope>
    <source>
        <strain evidence="1">YC537</strain>
    </source>
</reference>
<dbReference type="EMBL" id="JAAAHS010000612">
    <property type="protein sequence ID" value="NBE56841.1"/>
    <property type="molecule type" value="Genomic_DNA"/>
</dbReference>
<evidence type="ECO:0000313" key="1">
    <source>
        <dbReference type="EMBL" id="NBE56841.1"/>
    </source>
</evidence>
<dbReference type="SUPFAM" id="SSF52540">
    <property type="entry name" value="P-loop containing nucleoside triphosphate hydrolases"/>
    <property type="match status" value="1"/>
</dbReference>
<protein>
    <submittedName>
        <fullName evidence="1">Uncharacterized protein</fullName>
    </submittedName>
</protein>
<dbReference type="AlphaFoldDB" id="A0A964XQZ8"/>
<evidence type="ECO:0000313" key="2">
    <source>
        <dbReference type="Proteomes" id="UP000598297"/>
    </source>
</evidence>
<name>A0A964XQZ8_9ACTN</name>
<feature type="non-terminal residue" evidence="1">
    <location>
        <position position="605"/>
    </location>
</feature>
<dbReference type="OrthoDB" id="3512096at2"/>
<comment type="caution">
    <text evidence="1">The sequence shown here is derived from an EMBL/GenBank/DDBJ whole genome shotgun (WGS) entry which is preliminary data.</text>
</comment>
<accession>A0A964XQZ8</accession>
<organism evidence="1 2">
    <name type="scientific">Streptomyces boluensis</name>
    <dbReference type="NCBI Taxonomy" id="1775135"/>
    <lineage>
        <taxon>Bacteria</taxon>
        <taxon>Bacillati</taxon>
        <taxon>Actinomycetota</taxon>
        <taxon>Actinomycetes</taxon>
        <taxon>Kitasatosporales</taxon>
        <taxon>Streptomycetaceae</taxon>
        <taxon>Streptomyces</taxon>
    </lineage>
</organism>
<proteinExistence type="predicted"/>
<dbReference type="InterPro" id="IPR027417">
    <property type="entry name" value="P-loop_NTPase"/>
</dbReference>
<dbReference type="RefSeq" id="WP_161705814.1">
    <property type="nucleotide sequence ID" value="NZ_JAAAHS010000612.1"/>
</dbReference>
<gene>
    <name evidence="1" type="ORF">GUY60_36580</name>
</gene>
<dbReference type="Proteomes" id="UP000598297">
    <property type="component" value="Unassembled WGS sequence"/>
</dbReference>